<organism evidence="2 3">
    <name type="scientific">Tritrichomonas foetus</name>
    <dbReference type="NCBI Taxonomy" id="1144522"/>
    <lineage>
        <taxon>Eukaryota</taxon>
        <taxon>Metamonada</taxon>
        <taxon>Parabasalia</taxon>
        <taxon>Tritrichomonadida</taxon>
        <taxon>Tritrichomonadidae</taxon>
        <taxon>Tritrichomonas</taxon>
    </lineage>
</organism>
<evidence type="ECO:0000313" key="3">
    <source>
        <dbReference type="Proteomes" id="UP000179807"/>
    </source>
</evidence>
<keyword evidence="3" id="KW-1185">Reference proteome</keyword>
<dbReference type="VEuPathDB" id="TrichDB:TRFO_37076"/>
<accession>A0A1J4JEK4</accession>
<dbReference type="AlphaFoldDB" id="A0A1J4JEK4"/>
<evidence type="ECO:0008006" key="4">
    <source>
        <dbReference type="Google" id="ProtNLM"/>
    </source>
</evidence>
<protein>
    <recommendedName>
        <fullName evidence="4">Myb-like domain-containing protein</fullName>
    </recommendedName>
</protein>
<feature type="region of interest" description="Disordered" evidence="1">
    <location>
        <begin position="156"/>
        <end position="181"/>
    </location>
</feature>
<feature type="compositionally biased region" description="Low complexity" evidence="1">
    <location>
        <begin position="54"/>
        <end position="66"/>
    </location>
</feature>
<reference evidence="2" key="1">
    <citation type="submission" date="2016-10" db="EMBL/GenBank/DDBJ databases">
        <authorList>
            <person name="Benchimol M."/>
            <person name="Almeida L.G."/>
            <person name="Vasconcelos A.T."/>
            <person name="Perreira-Neves A."/>
            <person name="Rosa I.A."/>
            <person name="Tasca T."/>
            <person name="Bogo M.R."/>
            <person name="de Souza W."/>
        </authorList>
    </citation>
    <scope>NUCLEOTIDE SEQUENCE [LARGE SCALE GENOMIC DNA]</scope>
    <source>
        <strain evidence="2">K</strain>
    </source>
</reference>
<dbReference type="EMBL" id="MLAK01001157">
    <property type="protein sequence ID" value="OHS96727.1"/>
    <property type="molecule type" value="Genomic_DNA"/>
</dbReference>
<evidence type="ECO:0000256" key="1">
    <source>
        <dbReference type="SAM" id="MobiDB-lite"/>
    </source>
</evidence>
<dbReference type="RefSeq" id="XP_068349864.1">
    <property type="nucleotide sequence ID" value="XM_068511215.1"/>
</dbReference>
<comment type="caution">
    <text evidence="2">The sequence shown here is derived from an EMBL/GenBank/DDBJ whole genome shotgun (WGS) entry which is preliminary data.</text>
</comment>
<gene>
    <name evidence="2" type="ORF">TRFO_37076</name>
</gene>
<proteinExistence type="predicted"/>
<dbReference type="GeneID" id="94845919"/>
<evidence type="ECO:0000313" key="2">
    <source>
        <dbReference type="EMBL" id="OHS96727.1"/>
    </source>
</evidence>
<name>A0A1J4JEK4_9EUKA</name>
<dbReference type="Proteomes" id="UP000179807">
    <property type="component" value="Unassembled WGS sequence"/>
</dbReference>
<feature type="region of interest" description="Disordered" evidence="1">
    <location>
        <begin position="43"/>
        <end position="69"/>
    </location>
</feature>
<sequence length="195" mass="22124">MQNIPAMEQLQRIRFPPINSLMPDMKIVNLDFCLSADEDNDSGDGFLPNDDSDNNSIANANKSSCSGTSKTPQYTLEDDLIIFKTINSYYGTAFHGRVPWSFWQTFRKVTGNERSSSSLYHHWNGAMRRKYGTYLSAGRIHDCIAWIEQALSADKSPSAKAQDDKQITGHPLQHNWSLPPRPLQEIKEDLFPDVK</sequence>